<feature type="domain" description="Fe2OG dioxygenase" evidence="6">
    <location>
        <begin position="85"/>
        <end position="175"/>
    </location>
</feature>
<keyword evidence="8" id="KW-1185">Reference proteome</keyword>
<evidence type="ECO:0000256" key="1">
    <source>
        <dbReference type="ARBA" id="ARBA00001961"/>
    </source>
</evidence>
<evidence type="ECO:0000256" key="4">
    <source>
        <dbReference type="ARBA" id="ARBA00023002"/>
    </source>
</evidence>
<dbReference type="PANTHER" id="PTHR10869">
    <property type="entry name" value="PROLYL 4-HYDROXYLASE ALPHA SUBUNIT"/>
    <property type="match status" value="1"/>
</dbReference>
<dbReference type="SMART" id="SM00702">
    <property type="entry name" value="P4Hc"/>
    <property type="match status" value="1"/>
</dbReference>
<name>A0A0E3HBC6_9CAUD</name>
<dbReference type="GO" id="GO:0005506">
    <property type="term" value="F:iron ion binding"/>
    <property type="evidence" value="ECO:0007669"/>
    <property type="project" value="InterPro"/>
</dbReference>
<reference evidence="7 8" key="1">
    <citation type="submission" date="2013-12" db="EMBL/GenBank/DDBJ databases">
        <title>Ecological redundancy of diverse viral populations within a natural community.</title>
        <authorList>
            <person name="Gregory A.C."/>
            <person name="LaButti K."/>
            <person name="Copeland A."/>
            <person name="Woyke T."/>
            <person name="Sullivan M.B."/>
        </authorList>
    </citation>
    <scope>NUCLEOTIDE SEQUENCE [LARGE SCALE GENOMIC DNA]</scope>
    <source>
        <strain evidence="7">Syn7803C7</strain>
    </source>
</reference>
<keyword evidence="5" id="KW-0408">Iron</keyword>
<keyword evidence="4" id="KW-0560">Oxidoreductase</keyword>
<dbReference type="GO" id="GO:0051213">
    <property type="term" value="F:dioxygenase activity"/>
    <property type="evidence" value="ECO:0007669"/>
    <property type="project" value="UniProtKB-KW"/>
</dbReference>
<evidence type="ECO:0000256" key="3">
    <source>
        <dbReference type="ARBA" id="ARBA00022964"/>
    </source>
</evidence>
<evidence type="ECO:0000313" key="8">
    <source>
        <dbReference type="Proteomes" id="UP000185323"/>
    </source>
</evidence>
<dbReference type="GO" id="GO:0016705">
    <property type="term" value="F:oxidoreductase activity, acting on paired donors, with incorporation or reduction of molecular oxygen"/>
    <property type="evidence" value="ECO:0007669"/>
    <property type="project" value="InterPro"/>
</dbReference>
<sequence length="176" mass="20058">MSEYIKHYRGVLTDTSCDVLIDALLSVDRKHIKEHRTDRKTFDQVFLNAANMDLIPGITKIVGNVIKQYKMDVPYFTQFFPKGLEIETPKVKGYSPGGQFKPHCDVDATSCPRYLAFLFYLNDNFTGGQTEFLPGIMVEPVKGSVVVFPPNWQHPHCGLPVETGNKYIMSTYLRYV</sequence>
<dbReference type="InterPro" id="IPR005123">
    <property type="entry name" value="Oxoglu/Fe-dep_dioxygenase_dom"/>
</dbReference>
<gene>
    <name evidence="7" type="ORF">Syn7803C7_172</name>
</gene>
<evidence type="ECO:0000256" key="5">
    <source>
        <dbReference type="ARBA" id="ARBA00023004"/>
    </source>
</evidence>
<proteinExistence type="predicted"/>
<dbReference type="EMBL" id="KJ019052">
    <property type="protein sequence ID" value="AIX20063.1"/>
    <property type="molecule type" value="Genomic_DNA"/>
</dbReference>
<dbReference type="InterPro" id="IPR044862">
    <property type="entry name" value="Pro_4_hyd_alph_FE2OG_OXY"/>
</dbReference>
<dbReference type="KEGG" id="vg:24172027"/>
<evidence type="ECO:0000313" key="7">
    <source>
        <dbReference type="EMBL" id="AIX20063.1"/>
    </source>
</evidence>
<keyword evidence="3" id="KW-0223">Dioxygenase</keyword>
<protein>
    <recommendedName>
        <fullName evidence="6">Fe2OG dioxygenase domain-containing protein</fullName>
    </recommendedName>
</protein>
<dbReference type="Pfam" id="PF13640">
    <property type="entry name" value="2OG-FeII_Oxy_3"/>
    <property type="match status" value="1"/>
</dbReference>
<organism evidence="7 8">
    <name type="scientific">Synechococcus phage ACG-2014f_Syn7803C7</name>
    <dbReference type="NCBI Taxonomy" id="2790345"/>
    <lineage>
        <taxon>Viruses</taxon>
        <taxon>Duplodnaviria</taxon>
        <taxon>Heunggongvirae</taxon>
        <taxon>Uroviricota</taxon>
        <taxon>Caudoviricetes</taxon>
        <taxon>Pantevenvirales</taxon>
        <taxon>Kyanoviridae</taxon>
        <taxon>Atlauavirus</taxon>
        <taxon>Atlauavirus acg2014f</taxon>
    </lineage>
</organism>
<dbReference type="Proteomes" id="UP000185323">
    <property type="component" value="Segment"/>
</dbReference>
<evidence type="ECO:0000256" key="2">
    <source>
        <dbReference type="ARBA" id="ARBA00022723"/>
    </source>
</evidence>
<accession>A0A0E3HBC6</accession>
<dbReference type="Gene3D" id="2.60.120.620">
    <property type="entry name" value="q2cbj1_9rhob like domain"/>
    <property type="match status" value="1"/>
</dbReference>
<dbReference type="GO" id="GO:0031418">
    <property type="term" value="F:L-ascorbic acid binding"/>
    <property type="evidence" value="ECO:0007669"/>
    <property type="project" value="InterPro"/>
</dbReference>
<dbReference type="PROSITE" id="PS51471">
    <property type="entry name" value="FE2OG_OXY"/>
    <property type="match status" value="1"/>
</dbReference>
<dbReference type="InterPro" id="IPR006620">
    <property type="entry name" value="Pro_4_hyd_alph"/>
</dbReference>
<keyword evidence="2" id="KW-0479">Metal-binding</keyword>
<dbReference type="PANTHER" id="PTHR10869:SF246">
    <property type="entry name" value="TRANSMEMBRANE PROLYL 4-HYDROXYLASE"/>
    <property type="match status" value="1"/>
</dbReference>
<evidence type="ECO:0000259" key="6">
    <source>
        <dbReference type="PROSITE" id="PS51471"/>
    </source>
</evidence>
<comment type="cofactor">
    <cofactor evidence="1">
        <name>L-ascorbate</name>
        <dbReference type="ChEBI" id="CHEBI:38290"/>
    </cofactor>
</comment>
<dbReference type="InterPro" id="IPR045054">
    <property type="entry name" value="P4HA-like"/>
</dbReference>